<gene>
    <name evidence="1" type="ORF">H2198_006095</name>
</gene>
<keyword evidence="2" id="KW-1185">Reference proteome</keyword>
<evidence type="ECO:0000313" key="2">
    <source>
        <dbReference type="Proteomes" id="UP001172386"/>
    </source>
</evidence>
<evidence type="ECO:0000313" key="1">
    <source>
        <dbReference type="EMBL" id="KAJ9654913.1"/>
    </source>
</evidence>
<comment type="caution">
    <text evidence="1">The sequence shown here is derived from an EMBL/GenBank/DDBJ whole genome shotgun (WGS) entry which is preliminary data.</text>
</comment>
<accession>A0ACC3A446</accession>
<proteinExistence type="predicted"/>
<dbReference type="Proteomes" id="UP001172386">
    <property type="component" value="Unassembled WGS sequence"/>
</dbReference>
<protein>
    <submittedName>
        <fullName evidence="1">Uncharacterized protein</fullName>
    </submittedName>
</protein>
<name>A0ACC3A446_9EURO</name>
<organism evidence="1 2">
    <name type="scientific">Neophaeococcomyces mojaviensis</name>
    <dbReference type="NCBI Taxonomy" id="3383035"/>
    <lineage>
        <taxon>Eukaryota</taxon>
        <taxon>Fungi</taxon>
        <taxon>Dikarya</taxon>
        <taxon>Ascomycota</taxon>
        <taxon>Pezizomycotina</taxon>
        <taxon>Eurotiomycetes</taxon>
        <taxon>Chaetothyriomycetidae</taxon>
        <taxon>Chaetothyriales</taxon>
        <taxon>Chaetothyriales incertae sedis</taxon>
        <taxon>Neophaeococcomyces</taxon>
    </lineage>
</organism>
<dbReference type="EMBL" id="JAPDRQ010000109">
    <property type="protein sequence ID" value="KAJ9654913.1"/>
    <property type="molecule type" value="Genomic_DNA"/>
</dbReference>
<reference evidence="1" key="1">
    <citation type="submission" date="2022-10" db="EMBL/GenBank/DDBJ databases">
        <title>Culturing micro-colonial fungi from biological soil crusts in the Mojave desert and describing Neophaeococcomyces mojavensis, and introducing the new genera and species Taxawa tesnikishii.</title>
        <authorList>
            <person name="Kurbessoian T."/>
            <person name="Stajich J.E."/>
        </authorList>
    </citation>
    <scope>NUCLEOTIDE SEQUENCE</scope>
    <source>
        <strain evidence="1">JES_112</strain>
    </source>
</reference>
<sequence>MSQGRTPTATLTEQRRLEQEDIDVLHQIVIRAQNDPQSAEKPKDALLQAYGEIFNERRLSQQQDRACFNILLRLLDPSTVGESLYHKFEGILRDDGIVLSYEDDATTATHDVPQDFDDRSFGSQPEQVRPLSSPSQQSQGFREPGPTQTEASKVIEDLDGEAYIDNPPSYIAPLMQFAIRKDRVALIRQTLDAFQRALEVEKNRREEDLANSFYEARLKRKTLKQCLAVLQDFRDAQVKAEQIYNRRLARNALGKTTDEYRVRRVGSIDEDRVKGLSLYKWTIASREATFARNKEWSLKRTILQKLVESYRASRAQQEQLERMLQRKNMQNQNSLLRSAMAFLVQQSTAVQLIETKADQANQSALSAASISAWRAAIGRLNDLALTAEDTREYFLMMRVLKQLRFVTRFRRERRTWLATWTLNRWREHVKSCKHARYDEAYRQMRRTVKMNLARRLLHHWQQKVHDCREQDAQADAFYQTSILQRIAKPVVEAAWDTAEWVSKSESIANQKATQSLQQRALVALQQKQQYLQDMSDRADRLRQYRLEQRAVQGLRQMQLKAFEFHRRQFDADAFLDRHDKRGARNILAKMRRVLAERRGGGEGALTLLPAPAVTPARKREELLFNNSTRLSTTPAYTPFAARLRIERVLVDIEDDEELEMADAQNQVADTEIEE</sequence>